<dbReference type="Pfam" id="PF02650">
    <property type="entry name" value="HTH_WhiA"/>
    <property type="match status" value="1"/>
</dbReference>
<evidence type="ECO:0000256" key="4">
    <source>
        <dbReference type="HAMAP-Rule" id="MF_01420"/>
    </source>
</evidence>
<dbReference type="Gene3D" id="3.10.28.10">
    <property type="entry name" value="Homing endonucleases"/>
    <property type="match status" value="1"/>
</dbReference>
<evidence type="ECO:0000313" key="8">
    <source>
        <dbReference type="Proteomes" id="UP000501452"/>
    </source>
</evidence>
<dbReference type="EMBL" id="CP045119">
    <property type="protein sequence ID" value="QIN83421.1"/>
    <property type="molecule type" value="Genomic_DNA"/>
</dbReference>
<evidence type="ECO:0000256" key="3">
    <source>
        <dbReference type="ARBA" id="ARBA00023306"/>
    </source>
</evidence>
<dbReference type="InterPro" id="IPR039518">
    <property type="entry name" value="WhiA_LAGLIDADG_dom"/>
</dbReference>
<dbReference type="GO" id="GO:0043937">
    <property type="term" value="P:regulation of sporulation"/>
    <property type="evidence" value="ECO:0007669"/>
    <property type="project" value="InterPro"/>
</dbReference>
<protein>
    <recommendedName>
        <fullName evidence="4">Probable cell division protein WhiA</fullName>
    </recommendedName>
</protein>
<dbReference type="Proteomes" id="UP000501452">
    <property type="component" value="Chromosome"/>
</dbReference>
<keyword evidence="1 4" id="KW-0132">Cell division</keyword>
<dbReference type="GO" id="GO:0051301">
    <property type="term" value="P:cell division"/>
    <property type="evidence" value="ECO:0007669"/>
    <property type="project" value="UniProtKB-UniRule"/>
</dbReference>
<evidence type="ECO:0000259" key="5">
    <source>
        <dbReference type="Pfam" id="PF02650"/>
    </source>
</evidence>
<feature type="domain" description="WhiA LAGLIDADG-like" evidence="6">
    <location>
        <begin position="130"/>
        <end position="220"/>
    </location>
</feature>
<dbReference type="InterPro" id="IPR027434">
    <property type="entry name" value="Homing_endonucl"/>
</dbReference>
<keyword evidence="3 4" id="KW-0131">Cell cycle</keyword>
<evidence type="ECO:0000256" key="1">
    <source>
        <dbReference type="ARBA" id="ARBA00022618"/>
    </source>
</evidence>
<dbReference type="HAMAP" id="MF_01420">
    <property type="entry name" value="HTH_type_WhiA"/>
    <property type="match status" value="1"/>
</dbReference>
<dbReference type="Pfam" id="PF14527">
    <property type="entry name" value="LAGLIDADG_WhiA"/>
    <property type="match status" value="1"/>
</dbReference>
<proteinExistence type="inferred from homology"/>
<keyword evidence="8" id="KW-1185">Reference proteome</keyword>
<dbReference type="PANTHER" id="PTHR37307">
    <property type="entry name" value="CELL DIVISION PROTEIN WHIA-RELATED"/>
    <property type="match status" value="1"/>
</dbReference>
<gene>
    <name evidence="4 7" type="primary">whiA</name>
    <name evidence="7" type="ORF">GBA63_12835</name>
</gene>
<name>A0A6G8QAC0_9ACTN</name>
<evidence type="ECO:0000259" key="6">
    <source>
        <dbReference type="Pfam" id="PF14527"/>
    </source>
</evidence>
<dbReference type="AlphaFoldDB" id="A0A6G8QAC0"/>
<dbReference type="PANTHER" id="PTHR37307:SF1">
    <property type="entry name" value="CELL DIVISION PROTEIN WHIA-RELATED"/>
    <property type="match status" value="1"/>
</dbReference>
<dbReference type="NCBIfam" id="TIGR00647">
    <property type="entry name" value="DNA_bind_WhiA"/>
    <property type="match status" value="1"/>
</dbReference>
<evidence type="ECO:0000256" key="2">
    <source>
        <dbReference type="ARBA" id="ARBA00023125"/>
    </source>
</evidence>
<comment type="similarity">
    <text evidence="4">Belongs to the WhiA family.</text>
</comment>
<feature type="domain" description="Sporulation regulator WhiA C-terminal" evidence="5">
    <location>
        <begin position="223"/>
        <end position="298"/>
    </location>
</feature>
<keyword evidence="2 4" id="KW-0238">DNA-binding</keyword>
<reference evidence="7 8" key="1">
    <citation type="submission" date="2019-10" db="EMBL/GenBank/DDBJ databases">
        <title>Rubrobacter sp nov SCSIO 52090 isolated from a deep-sea sediment in the South China Sea.</title>
        <authorList>
            <person name="Chen R.W."/>
        </authorList>
    </citation>
    <scope>NUCLEOTIDE SEQUENCE [LARGE SCALE GENOMIC DNA]</scope>
    <source>
        <strain evidence="7 8">SCSIO 52909</strain>
    </source>
</reference>
<dbReference type="SUPFAM" id="SSF55608">
    <property type="entry name" value="Homing endonucleases"/>
    <property type="match status" value="1"/>
</dbReference>
<evidence type="ECO:0000313" key="7">
    <source>
        <dbReference type="EMBL" id="QIN83421.1"/>
    </source>
</evidence>
<dbReference type="GO" id="GO:0003677">
    <property type="term" value="F:DNA binding"/>
    <property type="evidence" value="ECO:0007669"/>
    <property type="project" value="UniProtKB-UniRule"/>
</dbReference>
<dbReference type="KEGG" id="rub:GBA63_12835"/>
<dbReference type="InterPro" id="IPR023054">
    <property type="entry name" value="Sporulation_regulator_WhiA_C"/>
</dbReference>
<dbReference type="InterPro" id="IPR003802">
    <property type="entry name" value="Sporulation_regulator_WhiA"/>
</dbReference>
<organism evidence="7 8">
    <name type="scientific">Rubrobacter tropicus</name>
    <dbReference type="NCBI Taxonomy" id="2653851"/>
    <lineage>
        <taxon>Bacteria</taxon>
        <taxon>Bacillati</taxon>
        <taxon>Actinomycetota</taxon>
        <taxon>Rubrobacteria</taxon>
        <taxon>Rubrobacterales</taxon>
        <taxon>Rubrobacteraceae</taxon>
        <taxon>Rubrobacter</taxon>
    </lineage>
</organism>
<accession>A0A6G8QAC0</accession>
<comment type="function">
    <text evidence="4">Involved in cell division and chromosome segregation.</text>
</comment>
<sequence length="304" mass="32652">MRPGFATTRAGSRGRCARLPSFASEVRRQLAAGAAVGQRAGTRAELAGLVDAAGDWDENGVTLRTSSAAVARSAVRLWRSEFGLDSGLSPTRPDRFGRTRYAVRTEGNGAIQAADELRFARGSRSVADRAAYLRGAFQGAGSVTRPGGRGGYHLEIVHRDEEFAKRVAAFSRVPLKLARRRGRWVAYTKSADGVTSLLAQMGLNEAVLEYEARAVLGEVKANANRVTNFDSANAGRTATAAARQQRALESLDPARLPQALRDMLELRLEHPDASLAELAQMGGLSKSAVNHRLRRLVSLSARSG</sequence>